<dbReference type="Gene3D" id="2.60.40.10">
    <property type="entry name" value="Immunoglobulins"/>
    <property type="match status" value="1"/>
</dbReference>
<dbReference type="InterPro" id="IPR000048">
    <property type="entry name" value="IQ_motif_EF-hand-BS"/>
</dbReference>
<dbReference type="PANTHER" id="PTHR23335">
    <property type="entry name" value="CALMODULIN-BINDING TRANSCRIPTION ACTIVATOR CAMTA"/>
    <property type="match status" value="1"/>
</dbReference>
<dbReference type="SUPFAM" id="SSF52540">
    <property type="entry name" value="P-loop containing nucleoside triphosphate hydrolases"/>
    <property type="match status" value="1"/>
</dbReference>
<dbReference type="Gene3D" id="1.20.5.190">
    <property type="match status" value="1"/>
</dbReference>
<feature type="compositionally biased region" description="Polar residues" evidence="10">
    <location>
        <begin position="1163"/>
        <end position="1178"/>
    </location>
</feature>
<keyword evidence="3" id="KW-0112">Calmodulin-binding</keyword>
<dbReference type="Pfam" id="PF00612">
    <property type="entry name" value="IQ"/>
    <property type="match status" value="1"/>
</dbReference>
<feature type="domain" description="CG-1" evidence="11">
    <location>
        <begin position="117"/>
        <end position="243"/>
    </location>
</feature>
<evidence type="ECO:0000256" key="3">
    <source>
        <dbReference type="ARBA" id="ARBA00022860"/>
    </source>
</evidence>
<keyword evidence="13" id="KW-1185">Reference proteome</keyword>
<evidence type="ECO:0000256" key="9">
    <source>
        <dbReference type="PROSITE-ProRule" id="PRU00023"/>
    </source>
</evidence>
<evidence type="ECO:0000313" key="13">
    <source>
        <dbReference type="Proteomes" id="UP000823775"/>
    </source>
</evidence>
<organism evidence="12 13">
    <name type="scientific">Datura stramonium</name>
    <name type="common">Jimsonweed</name>
    <name type="synonym">Common thornapple</name>
    <dbReference type="NCBI Taxonomy" id="4076"/>
    <lineage>
        <taxon>Eukaryota</taxon>
        <taxon>Viridiplantae</taxon>
        <taxon>Streptophyta</taxon>
        <taxon>Embryophyta</taxon>
        <taxon>Tracheophyta</taxon>
        <taxon>Spermatophyta</taxon>
        <taxon>Magnoliopsida</taxon>
        <taxon>eudicotyledons</taxon>
        <taxon>Gunneridae</taxon>
        <taxon>Pentapetalae</taxon>
        <taxon>asterids</taxon>
        <taxon>lamiids</taxon>
        <taxon>Solanales</taxon>
        <taxon>Solanaceae</taxon>
        <taxon>Solanoideae</taxon>
        <taxon>Datureae</taxon>
        <taxon>Datura</taxon>
    </lineage>
</organism>
<dbReference type="InterPro" id="IPR013783">
    <property type="entry name" value="Ig-like_fold"/>
</dbReference>
<feature type="region of interest" description="Disordered" evidence="10">
    <location>
        <begin position="248"/>
        <end position="272"/>
    </location>
</feature>
<keyword evidence="4" id="KW-0346">Stress response</keyword>
<evidence type="ECO:0000313" key="12">
    <source>
        <dbReference type="EMBL" id="MCD9637747.1"/>
    </source>
</evidence>
<dbReference type="InterPro" id="IPR002110">
    <property type="entry name" value="Ankyrin_rpt"/>
</dbReference>
<keyword evidence="6" id="KW-0010">Activator</keyword>
<gene>
    <name evidence="12" type="ORF">HAX54_021187</name>
</gene>
<evidence type="ECO:0000256" key="1">
    <source>
        <dbReference type="ARBA" id="ARBA00004123"/>
    </source>
</evidence>
<keyword evidence="8" id="KW-0539">Nucleus</keyword>
<dbReference type="Pfam" id="PF12796">
    <property type="entry name" value="Ank_2"/>
    <property type="match status" value="1"/>
</dbReference>
<comment type="subcellular location">
    <subcellularLocation>
        <location evidence="1">Nucleus</location>
    </subcellularLocation>
</comment>
<dbReference type="PROSITE" id="PS50096">
    <property type="entry name" value="IQ"/>
    <property type="match status" value="2"/>
</dbReference>
<name>A0ABS8UUA7_DATST</name>
<dbReference type="PROSITE" id="PS51437">
    <property type="entry name" value="CG_1"/>
    <property type="match status" value="1"/>
</dbReference>
<proteinExistence type="inferred from homology"/>
<dbReference type="InterPro" id="IPR036770">
    <property type="entry name" value="Ankyrin_rpt-contain_sf"/>
</dbReference>
<feature type="repeat" description="ANK" evidence="9">
    <location>
        <begin position="852"/>
        <end position="884"/>
    </location>
</feature>
<reference evidence="12 13" key="1">
    <citation type="journal article" date="2021" name="BMC Genomics">
        <title>Datura genome reveals duplications of psychoactive alkaloid biosynthetic genes and high mutation rate following tissue culture.</title>
        <authorList>
            <person name="Rajewski A."/>
            <person name="Carter-House D."/>
            <person name="Stajich J."/>
            <person name="Litt A."/>
        </authorList>
    </citation>
    <scope>NUCLEOTIDE SEQUENCE [LARGE SCALE GENOMIC DNA]</scope>
    <source>
        <strain evidence="12">AR-01</strain>
    </source>
</reference>
<evidence type="ECO:0000256" key="8">
    <source>
        <dbReference type="ARBA" id="ARBA00023242"/>
    </source>
</evidence>
<dbReference type="SUPFAM" id="SSF81296">
    <property type="entry name" value="E set domains"/>
    <property type="match status" value="1"/>
</dbReference>
<dbReference type="Pfam" id="PF03859">
    <property type="entry name" value="CG-1"/>
    <property type="match status" value="1"/>
</dbReference>
<dbReference type="InterPro" id="IPR014756">
    <property type="entry name" value="Ig_E-set"/>
</dbReference>
<comment type="caution">
    <text evidence="12">The sequence shown here is derived from an EMBL/GenBank/DDBJ whole genome shotgun (WGS) entry which is preliminary data.</text>
</comment>
<dbReference type="PANTHER" id="PTHR23335:SF30">
    <property type="entry name" value="CALMODULIN-BINDING TRANSCRIPTION ACTIVATOR 3"/>
    <property type="match status" value="1"/>
</dbReference>
<accession>A0ABS8UUA7</accession>
<feature type="region of interest" description="Disordered" evidence="10">
    <location>
        <begin position="1"/>
        <end position="65"/>
    </location>
</feature>
<dbReference type="SUPFAM" id="SSF48403">
    <property type="entry name" value="Ankyrin repeat"/>
    <property type="match status" value="1"/>
</dbReference>
<evidence type="ECO:0000256" key="10">
    <source>
        <dbReference type="SAM" id="MobiDB-lite"/>
    </source>
</evidence>
<evidence type="ECO:0000256" key="6">
    <source>
        <dbReference type="ARBA" id="ARBA00023159"/>
    </source>
</evidence>
<dbReference type="Proteomes" id="UP000823775">
    <property type="component" value="Unassembled WGS sequence"/>
</dbReference>
<dbReference type="InterPro" id="IPR027417">
    <property type="entry name" value="P-loop_NTPase"/>
</dbReference>
<comment type="similarity">
    <text evidence="2">Belongs to the CAMTA family.</text>
</comment>
<dbReference type="SMART" id="SM01076">
    <property type="entry name" value="CG-1"/>
    <property type="match status" value="1"/>
</dbReference>
<evidence type="ECO:0000259" key="11">
    <source>
        <dbReference type="PROSITE" id="PS51437"/>
    </source>
</evidence>
<dbReference type="SMART" id="SM00248">
    <property type="entry name" value="ANK"/>
    <property type="match status" value="2"/>
</dbReference>
<dbReference type="Gene3D" id="1.25.40.20">
    <property type="entry name" value="Ankyrin repeat-containing domain"/>
    <property type="match status" value="1"/>
</dbReference>
<dbReference type="SMART" id="SM00015">
    <property type="entry name" value="IQ"/>
    <property type="match status" value="2"/>
</dbReference>
<evidence type="ECO:0000256" key="4">
    <source>
        <dbReference type="ARBA" id="ARBA00023016"/>
    </source>
</evidence>
<feature type="region of interest" description="Disordered" evidence="10">
    <location>
        <begin position="1095"/>
        <end position="1114"/>
    </location>
</feature>
<feature type="region of interest" description="Disordered" evidence="10">
    <location>
        <begin position="1162"/>
        <end position="1182"/>
    </location>
</feature>
<dbReference type="PROSITE" id="PS50297">
    <property type="entry name" value="ANK_REP_REGION"/>
    <property type="match status" value="1"/>
</dbReference>
<dbReference type="InterPro" id="IPR005559">
    <property type="entry name" value="CG-1_dom"/>
</dbReference>
<keyword evidence="7" id="KW-0804">Transcription</keyword>
<evidence type="ECO:0000256" key="7">
    <source>
        <dbReference type="ARBA" id="ARBA00023163"/>
    </source>
</evidence>
<sequence>MKATWGETSNEKSEREDGENDNLTLMDRSNTDSDSDSTEDEHKSDLSQHSKVRAPTQTEGTVKETDFVNILSRSGHELKNSGGTNPKTVVNSKNGIQSGAVFMAESRRYGLNAQLDIEQILLEAQHRWLRPAEICEILRNYQKFRIAPEPPNRPPSGSLFLFDRKVLRYFRKDGHSWRKKKDGKTVKEAHERLKAGSIDVLHCYYAHGEENENFQRRSYWMLEEEMSHIVLVHYREVKGNRTNFSRIREPQQVTPDLQETDEDVHSSEVDSSVSTKFYPNDYQVNSQVTETTSLSSAQAAEYEDAESVYNQHPTSGFHSFLEAQPSAGDGLAVPYRPIPFSNDHQVQFAGSSGMSFSSIPPGNRNGNIANTYIPNRNLDFPSWDTISVNNPAAYQSLHFHSGQSGANNLMHEQGNTTMGQVFLNDLKRQEHENHIGGLGNWQSSEGDSSFISKWSMDQKLNPDLTSGHTIRSSGVYGVELLNSLEASDVLPAQQDKHPMQNELQSQLSDANLGGALNADLDHNLSIGAKTDYSVLKQPLLDGVLRREGLKKLDSFDRWISKELEDVSESHMQSNSSSYWDNVGDEDGVDNSTIASQVQLDTYMLSPSLAQDQFFSIIDFSPNWAFSGSEIKVLITGKFLKSQQEVENCSWACMFGELEVPAEVIADGVLRCHTPVQKAGRVPFYITCSNRLACSEVREFEFRVTEGQDVDVASPNSCSSSESLLHMRFVKLLSLESTVSQTYPPISEDDLSHMSSKINSLLKEDDNEWEEMLHLTYENNFMAEKVKDQLLQKLLKEKLRVWLLQKVAEGGKGPNILDESGQGVLHFSAALGYDWAIPPTIAAGVSVNFRDVNGWTALHWAASHGRERTVGFLISLGAAPGALTDPSPKHPSGRTPADLASSNGHKGIAGYLAESSLSSHLSSLELKEKKPGENVQAFGEAVQTVSERTATPAWDGDWPHGVSLKDSLAAVRNATQAAARIHQVFRVQSFQRKQLKEYGGSEFGLSDERALSLLAMKTNRAGQHDEPVHAAAVRIQNKFRSWKGRRDFLLIRQRIIKIQAHVRGHQVRNKYKNIIWSVGILEKVILRWRRKGSGLRGFKPEAPAEGSNRQDQPVQEDDYDFLKEGRKQTEERLQKALARVKSMVQYPEARDQYRRLLNVVSDMQEPNSTKDGAPSNNSVEAADFNDDLIDLDDLLDDDTFMPTAP</sequence>
<dbReference type="PROSITE" id="PS50088">
    <property type="entry name" value="ANK_REPEAT"/>
    <property type="match status" value="1"/>
</dbReference>
<feature type="compositionally biased region" description="Polar residues" evidence="10">
    <location>
        <begin position="248"/>
        <end position="257"/>
    </location>
</feature>
<dbReference type="EMBL" id="JACEIK010002548">
    <property type="protein sequence ID" value="MCD9637747.1"/>
    <property type="molecule type" value="Genomic_DNA"/>
</dbReference>
<protein>
    <recommendedName>
        <fullName evidence="11">CG-1 domain-containing protein</fullName>
    </recommendedName>
</protein>
<keyword evidence="5 9" id="KW-0040">ANK repeat</keyword>
<evidence type="ECO:0000256" key="5">
    <source>
        <dbReference type="ARBA" id="ARBA00023043"/>
    </source>
</evidence>
<evidence type="ECO:0000256" key="2">
    <source>
        <dbReference type="ARBA" id="ARBA00008267"/>
    </source>
</evidence>